<dbReference type="OrthoDB" id="5402602at2759"/>
<gene>
    <name evidence="2" type="ORF">PXEA_LOCUS4148</name>
</gene>
<dbReference type="InterPro" id="IPR039323">
    <property type="entry name" value="ANKRD_45/46/60"/>
</dbReference>
<dbReference type="PROSITE" id="PS50088">
    <property type="entry name" value="ANK_REPEAT"/>
    <property type="match status" value="1"/>
</dbReference>
<keyword evidence="3" id="KW-1185">Reference proteome</keyword>
<accession>A0A448WFX1</accession>
<feature type="non-terminal residue" evidence="2">
    <location>
        <position position="113"/>
    </location>
</feature>
<dbReference type="Pfam" id="PF12796">
    <property type="entry name" value="Ank_2"/>
    <property type="match status" value="1"/>
</dbReference>
<comment type="caution">
    <text evidence="2">The sequence shown here is derived from an EMBL/GenBank/DDBJ whole genome shotgun (WGS) entry which is preliminary data.</text>
</comment>
<dbReference type="SUPFAM" id="SSF48403">
    <property type="entry name" value="Ankyrin repeat"/>
    <property type="match status" value="1"/>
</dbReference>
<evidence type="ECO:0000313" key="3">
    <source>
        <dbReference type="Proteomes" id="UP000784294"/>
    </source>
</evidence>
<dbReference type="Gene3D" id="1.25.40.20">
    <property type="entry name" value="Ankyrin repeat-containing domain"/>
    <property type="match status" value="1"/>
</dbReference>
<reference evidence="2" key="1">
    <citation type="submission" date="2018-11" db="EMBL/GenBank/DDBJ databases">
        <authorList>
            <consortium name="Pathogen Informatics"/>
        </authorList>
    </citation>
    <scope>NUCLEOTIDE SEQUENCE</scope>
</reference>
<dbReference type="PANTHER" id="PTHR22677">
    <property type="entry name" value="ANKYRIN REPEAT DOMAIN-CONTAINING PROTEIN 60"/>
    <property type="match status" value="1"/>
</dbReference>
<organism evidence="2 3">
    <name type="scientific">Protopolystoma xenopodis</name>
    <dbReference type="NCBI Taxonomy" id="117903"/>
    <lineage>
        <taxon>Eukaryota</taxon>
        <taxon>Metazoa</taxon>
        <taxon>Spiralia</taxon>
        <taxon>Lophotrochozoa</taxon>
        <taxon>Platyhelminthes</taxon>
        <taxon>Monogenea</taxon>
        <taxon>Polyopisthocotylea</taxon>
        <taxon>Polystomatidea</taxon>
        <taxon>Polystomatidae</taxon>
        <taxon>Protopolystoma</taxon>
    </lineage>
</organism>
<name>A0A448WFX1_9PLAT</name>
<dbReference type="SMART" id="SM00248">
    <property type="entry name" value="ANK"/>
    <property type="match status" value="2"/>
</dbReference>
<sequence length="113" mass="12699">MARLTDNAYYNASKGPWECTKSTINASFAGSTALQLACQKGHLACIDLLLAHGASWRPRDAEGNQAVHTAAQGGSVEALRCLVTRLPYYYRQQRRLQRVSHRRTCQRHVQSRQ</sequence>
<dbReference type="Proteomes" id="UP000784294">
    <property type="component" value="Unassembled WGS sequence"/>
</dbReference>
<evidence type="ECO:0000256" key="1">
    <source>
        <dbReference type="PROSITE-ProRule" id="PRU00023"/>
    </source>
</evidence>
<evidence type="ECO:0000313" key="2">
    <source>
        <dbReference type="EMBL" id="VEL10708.1"/>
    </source>
</evidence>
<dbReference type="PANTHER" id="PTHR22677:SF4">
    <property type="entry name" value="USHER SYNDROME TYPE-1G PROTEIN-LIKE PROTEIN"/>
    <property type="match status" value="1"/>
</dbReference>
<protein>
    <submittedName>
        <fullName evidence="2">Uncharacterized protein</fullName>
    </submittedName>
</protein>
<proteinExistence type="predicted"/>
<dbReference type="InterPro" id="IPR036770">
    <property type="entry name" value="Ankyrin_rpt-contain_sf"/>
</dbReference>
<dbReference type="PROSITE" id="PS50297">
    <property type="entry name" value="ANK_REP_REGION"/>
    <property type="match status" value="1"/>
</dbReference>
<feature type="repeat" description="ANK" evidence="1">
    <location>
        <begin position="29"/>
        <end position="61"/>
    </location>
</feature>
<keyword evidence="1" id="KW-0040">ANK repeat</keyword>
<dbReference type="AlphaFoldDB" id="A0A448WFX1"/>
<dbReference type="EMBL" id="CAAALY010009743">
    <property type="protein sequence ID" value="VEL10708.1"/>
    <property type="molecule type" value="Genomic_DNA"/>
</dbReference>
<dbReference type="InterPro" id="IPR002110">
    <property type="entry name" value="Ankyrin_rpt"/>
</dbReference>